<dbReference type="AlphaFoldDB" id="A0A0A9HB25"/>
<reference evidence="1" key="1">
    <citation type="submission" date="2014-09" db="EMBL/GenBank/DDBJ databases">
        <authorList>
            <person name="Magalhaes I.L.F."/>
            <person name="Oliveira U."/>
            <person name="Santos F.R."/>
            <person name="Vidigal T.H.D.A."/>
            <person name="Brescovit A.D."/>
            <person name="Santos A.J."/>
        </authorList>
    </citation>
    <scope>NUCLEOTIDE SEQUENCE</scope>
    <source>
        <tissue evidence="1">Shoot tissue taken approximately 20 cm above the soil surface</tissue>
    </source>
</reference>
<organism evidence="1">
    <name type="scientific">Arundo donax</name>
    <name type="common">Giant reed</name>
    <name type="synonym">Donax arundinaceus</name>
    <dbReference type="NCBI Taxonomy" id="35708"/>
    <lineage>
        <taxon>Eukaryota</taxon>
        <taxon>Viridiplantae</taxon>
        <taxon>Streptophyta</taxon>
        <taxon>Embryophyta</taxon>
        <taxon>Tracheophyta</taxon>
        <taxon>Spermatophyta</taxon>
        <taxon>Magnoliopsida</taxon>
        <taxon>Liliopsida</taxon>
        <taxon>Poales</taxon>
        <taxon>Poaceae</taxon>
        <taxon>PACMAD clade</taxon>
        <taxon>Arundinoideae</taxon>
        <taxon>Arundineae</taxon>
        <taxon>Arundo</taxon>
    </lineage>
</organism>
<evidence type="ECO:0000313" key="1">
    <source>
        <dbReference type="EMBL" id="JAE34395.1"/>
    </source>
</evidence>
<accession>A0A0A9HB25</accession>
<sequence>MKSDHVIRIKKARLSYNVWSTFQPKTSMVTSQLKINNRQPEPQNSLPDKAPASWRINSATRHYSSMRIPVSPACSATRNNYLNWSFSLSTTKIKP</sequence>
<proteinExistence type="predicted"/>
<dbReference type="EMBL" id="GBRH01163501">
    <property type="protein sequence ID" value="JAE34395.1"/>
    <property type="molecule type" value="Transcribed_RNA"/>
</dbReference>
<protein>
    <submittedName>
        <fullName evidence="1">Uncharacterized protein</fullName>
    </submittedName>
</protein>
<reference evidence="1" key="2">
    <citation type="journal article" date="2015" name="Data Brief">
        <title>Shoot transcriptome of the giant reed, Arundo donax.</title>
        <authorList>
            <person name="Barrero R.A."/>
            <person name="Guerrero F.D."/>
            <person name="Moolhuijzen P."/>
            <person name="Goolsby J.A."/>
            <person name="Tidwell J."/>
            <person name="Bellgard S.E."/>
            <person name="Bellgard M.I."/>
        </authorList>
    </citation>
    <scope>NUCLEOTIDE SEQUENCE</scope>
    <source>
        <tissue evidence="1">Shoot tissue taken approximately 20 cm above the soil surface</tissue>
    </source>
</reference>
<name>A0A0A9HB25_ARUDO</name>